<gene>
    <name evidence="2" type="ORF">G2W53_042086</name>
</gene>
<feature type="compositionally biased region" description="Polar residues" evidence="1">
    <location>
        <begin position="167"/>
        <end position="176"/>
    </location>
</feature>
<dbReference type="Proteomes" id="UP000634136">
    <property type="component" value="Unassembled WGS sequence"/>
</dbReference>
<reference evidence="2" key="1">
    <citation type="submission" date="2020-09" db="EMBL/GenBank/DDBJ databases">
        <title>Genome-Enabled Discovery of Anthraquinone Biosynthesis in Senna tora.</title>
        <authorList>
            <person name="Kang S.-H."/>
            <person name="Pandey R.P."/>
            <person name="Lee C.-M."/>
            <person name="Sim J.-S."/>
            <person name="Jeong J.-T."/>
            <person name="Choi B.-S."/>
            <person name="Jung M."/>
            <person name="Ginzburg D."/>
            <person name="Zhao K."/>
            <person name="Won S.Y."/>
            <person name="Oh T.-J."/>
            <person name="Yu Y."/>
            <person name="Kim N.-H."/>
            <person name="Lee O.R."/>
            <person name="Lee T.-H."/>
            <person name="Bashyal P."/>
            <person name="Kim T.-S."/>
            <person name="Lee W.-H."/>
            <person name="Kawkins C."/>
            <person name="Kim C.-K."/>
            <person name="Kim J.S."/>
            <person name="Ahn B.O."/>
            <person name="Rhee S.Y."/>
            <person name="Sohng J.K."/>
        </authorList>
    </citation>
    <scope>NUCLEOTIDE SEQUENCE</scope>
    <source>
        <tissue evidence="2">Leaf</tissue>
    </source>
</reference>
<protein>
    <submittedName>
        <fullName evidence="2">Uncharacterized protein</fullName>
    </submittedName>
</protein>
<evidence type="ECO:0000256" key="1">
    <source>
        <dbReference type="SAM" id="MobiDB-lite"/>
    </source>
</evidence>
<organism evidence="2 3">
    <name type="scientific">Senna tora</name>
    <dbReference type="NCBI Taxonomy" id="362788"/>
    <lineage>
        <taxon>Eukaryota</taxon>
        <taxon>Viridiplantae</taxon>
        <taxon>Streptophyta</taxon>
        <taxon>Embryophyta</taxon>
        <taxon>Tracheophyta</taxon>
        <taxon>Spermatophyta</taxon>
        <taxon>Magnoliopsida</taxon>
        <taxon>eudicotyledons</taxon>
        <taxon>Gunneridae</taxon>
        <taxon>Pentapetalae</taxon>
        <taxon>rosids</taxon>
        <taxon>fabids</taxon>
        <taxon>Fabales</taxon>
        <taxon>Fabaceae</taxon>
        <taxon>Caesalpinioideae</taxon>
        <taxon>Cassia clade</taxon>
        <taxon>Senna</taxon>
    </lineage>
</organism>
<keyword evidence="3" id="KW-1185">Reference proteome</keyword>
<name>A0A834SES4_9FABA</name>
<comment type="caution">
    <text evidence="2">The sequence shown here is derived from an EMBL/GenBank/DDBJ whole genome shotgun (WGS) entry which is preliminary data.</text>
</comment>
<feature type="region of interest" description="Disordered" evidence="1">
    <location>
        <begin position="167"/>
        <end position="203"/>
    </location>
</feature>
<feature type="compositionally biased region" description="Low complexity" evidence="1">
    <location>
        <begin position="190"/>
        <end position="202"/>
    </location>
</feature>
<dbReference type="EMBL" id="JAAIUW010000013">
    <property type="protein sequence ID" value="KAF7802975.1"/>
    <property type="molecule type" value="Genomic_DNA"/>
</dbReference>
<sequence>MGKARMLGAHVFFSCLQNESCLVYCDTRLVDQWLSSSCSTLSTLISYPLVRKSRELGLSLHHLSASETSSICNSHSSIPLSASSPSTIAIAIEIKAVKMGFNHMIRNLKKIAHGATIPNVVLDTRAMERLVLDEPLKEDLELLKLPGNFVVPSCSVRVETCHQSSMASGLPLSSDTPNPPELWEDPWPSPSSAPSSTALSNPDVPTVYRTDSNHQDPNLMGSANWVLLIPPPKNHHQIPLLISHQILPLWIWNWNWTPVLHQNRQAHTPYLNQTQNFQYLIRCP</sequence>
<accession>A0A834SES4</accession>
<evidence type="ECO:0000313" key="2">
    <source>
        <dbReference type="EMBL" id="KAF7802975.1"/>
    </source>
</evidence>
<proteinExistence type="predicted"/>
<evidence type="ECO:0000313" key="3">
    <source>
        <dbReference type="Proteomes" id="UP000634136"/>
    </source>
</evidence>
<dbReference type="AlphaFoldDB" id="A0A834SES4"/>